<keyword evidence="1" id="KW-1133">Transmembrane helix</keyword>
<gene>
    <name evidence="2" type="ORF">AORI_5120</name>
</gene>
<reference evidence="2 3" key="1">
    <citation type="journal article" date="2013" name="BMC Genomics">
        <title>ContigScape: a Cytoscape plugin facilitating microbial genome gap closing.</title>
        <authorList>
            <person name="Tang B."/>
            <person name="Wang Q."/>
            <person name="Yang M."/>
            <person name="Xie F."/>
            <person name="Zhu Y."/>
            <person name="Zhuo Y."/>
            <person name="Wang S."/>
            <person name="Gao H."/>
            <person name="Ding X."/>
            <person name="Zhang L."/>
            <person name="Zhao G."/>
            <person name="Zheng H."/>
        </authorList>
    </citation>
    <scope>NUCLEOTIDE SEQUENCE [LARGE SCALE GENOMIC DNA]</scope>
    <source>
        <strain evidence="2 3">HCCB10007</strain>
    </source>
</reference>
<dbReference type="KEGG" id="aoi:AORI_5120"/>
<sequence>MVRTINGKPRPFGDDKPKKGAAITAAAVVTGGALAVGGASIGIGGGATASLDSAASQALKGKSSSKKSAQKGRHSEAWQRMGWRQIKKQAKRELECGPHSFGEVQRFFLRHPCADLDRMLVTVDDGAGNTIDVSVAWVRMPTASRAGDLKRLIDKDGTGNVILFGEAPPGSRFTGKNYDSRLAKKLVVIAESAPAGGRPSETTLETAVEVAVEFPSP</sequence>
<proteinExistence type="predicted"/>
<dbReference type="EMBL" id="CP003410">
    <property type="protein sequence ID" value="AGM07704.1"/>
    <property type="molecule type" value="Genomic_DNA"/>
</dbReference>
<name>R4SWG7_9PSEU</name>
<accession>R4SWG7</accession>
<keyword evidence="1" id="KW-0472">Membrane</keyword>
<dbReference type="Proteomes" id="UP000013968">
    <property type="component" value="Chromosome"/>
</dbReference>
<keyword evidence="3" id="KW-1185">Reference proteome</keyword>
<evidence type="ECO:0000313" key="3">
    <source>
        <dbReference type="Proteomes" id="UP000013968"/>
    </source>
</evidence>
<evidence type="ECO:0000256" key="1">
    <source>
        <dbReference type="SAM" id="Phobius"/>
    </source>
</evidence>
<dbReference type="PATRIC" id="fig|1156913.3.peg.5210"/>
<dbReference type="HOGENOM" id="CLU_1249275_0_0_11"/>
<feature type="transmembrane region" description="Helical" evidence="1">
    <location>
        <begin position="21"/>
        <end position="43"/>
    </location>
</feature>
<evidence type="ECO:0000313" key="2">
    <source>
        <dbReference type="EMBL" id="AGM07704.1"/>
    </source>
</evidence>
<keyword evidence="1" id="KW-0812">Transmembrane</keyword>
<protein>
    <submittedName>
        <fullName evidence="2">Uncharacterized protein</fullName>
    </submittedName>
</protein>
<dbReference type="AlphaFoldDB" id="R4SWG7"/>
<organism evidence="2 3">
    <name type="scientific">Amycolatopsis keratiniphila</name>
    <dbReference type="NCBI Taxonomy" id="129921"/>
    <lineage>
        <taxon>Bacteria</taxon>
        <taxon>Bacillati</taxon>
        <taxon>Actinomycetota</taxon>
        <taxon>Actinomycetes</taxon>
        <taxon>Pseudonocardiales</taxon>
        <taxon>Pseudonocardiaceae</taxon>
        <taxon>Amycolatopsis</taxon>
        <taxon>Amycolatopsis japonica group</taxon>
    </lineage>
</organism>